<evidence type="ECO:0000256" key="1">
    <source>
        <dbReference type="SAM" id="MobiDB-lite"/>
    </source>
</evidence>
<keyword evidence="3" id="KW-1185">Reference proteome</keyword>
<accession>A0A4U5N516</accession>
<comment type="caution">
    <text evidence="2">The sequence shown here is derived from an EMBL/GenBank/DDBJ whole genome shotgun (WGS) entry which is preliminary data.</text>
</comment>
<dbReference type="EMBL" id="AZBU02000005">
    <property type="protein sequence ID" value="TKR77647.1"/>
    <property type="molecule type" value="Genomic_DNA"/>
</dbReference>
<reference evidence="2 3" key="2">
    <citation type="journal article" date="2019" name="G3 (Bethesda)">
        <title>Hybrid Assembly of the Genome of the Entomopathogenic Nematode Steinernema carpocapsae Identifies the X-Chromosome.</title>
        <authorList>
            <person name="Serra L."/>
            <person name="Macchietto M."/>
            <person name="Macias-Munoz A."/>
            <person name="McGill C.J."/>
            <person name="Rodriguez I.M."/>
            <person name="Rodriguez B."/>
            <person name="Murad R."/>
            <person name="Mortazavi A."/>
        </authorList>
    </citation>
    <scope>NUCLEOTIDE SEQUENCE [LARGE SCALE GENOMIC DNA]</scope>
    <source>
        <strain evidence="2 3">ALL</strain>
    </source>
</reference>
<gene>
    <name evidence="2" type="ORF">L596_018577</name>
</gene>
<reference evidence="2 3" key="1">
    <citation type="journal article" date="2015" name="Genome Biol.">
        <title>Comparative genomics of Steinernema reveals deeply conserved gene regulatory networks.</title>
        <authorList>
            <person name="Dillman A.R."/>
            <person name="Macchietto M."/>
            <person name="Porter C.F."/>
            <person name="Rogers A."/>
            <person name="Williams B."/>
            <person name="Antoshechkin I."/>
            <person name="Lee M.M."/>
            <person name="Goodwin Z."/>
            <person name="Lu X."/>
            <person name="Lewis E.E."/>
            <person name="Goodrich-Blair H."/>
            <person name="Stock S.P."/>
            <person name="Adams B.J."/>
            <person name="Sternberg P.W."/>
            <person name="Mortazavi A."/>
        </authorList>
    </citation>
    <scope>NUCLEOTIDE SEQUENCE [LARGE SCALE GENOMIC DNA]</scope>
    <source>
        <strain evidence="2 3">ALL</strain>
    </source>
</reference>
<name>A0A4U5N516_STECR</name>
<organism evidence="2 3">
    <name type="scientific">Steinernema carpocapsae</name>
    <name type="common">Entomopathogenic nematode</name>
    <dbReference type="NCBI Taxonomy" id="34508"/>
    <lineage>
        <taxon>Eukaryota</taxon>
        <taxon>Metazoa</taxon>
        <taxon>Ecdysozoa</taxon>
        <taxon>Nematoda</taxon>
        <taxon>Chromadorea</taxon>
        <taxon>Rhabditida</taxon>
        <taxon>Tylenchina</taxon>
        <taxon>Panagrolaimomorpha</taxon>
        <taxon>Strongyloidoidea</taxon>
        <taxon>Steinernematidae</taxon>
        <taxon>Steinernema</taxon>
    </lineage>
</organism>
<feature type="region of interest" description="Disordered" evidence="1">
    <location>
        <begin position="1"/>
        <end position="20"/>
    </location>
</feature>
<dbReference type="Proteomes" id="UP000298663">
    <property type="component" value="Unassembled WGS sequence"/>
</dbReference>
<evidence type="ECO:0000313" key="3">
    <source>
        <dbReference type="Proteomes" id="UP000298663"/>
    </source>
</evidence>
<protein>
    <submittedName>
        <fullName evidence="2">Uncharacterized protein</fullName>
    </submittedName>
</protein>
<dbReference type="AlphaFoldDB" id="A0A4U5N516"/>
<evidence type="ECO:0000313" key="2">
    <source>
        <dbReference type="EMBL" id="TKR77647.1"/>
    </source>
</evidence>
<sequence length="149" mass="16464">MSRVPVVADRSSKKPVRSQHDLALPTARMCPRIAAFPTPSALLFSAAVVLLALQPVAEALTLSDLCRQDDSLALCQFQEIPQTSETMILNVPKQMRLRRSGGGQSRVRQDEIVKPDGGKRGYDFIRFGRSPTANRAPLASYDFIRLGRK</sequence>
<proteinExistence type="predicted"/>